<comment type="similarity">
    <text evidence="1">Belongs to the V-ATPase V0D/AC39 subunit family.</text>
</comment>
<dbReference type="InterPro" id="IPR044911">
    <property type="entry name" value="V-type_ATPase_csu/dsu_dom_3"/>
</dbReference>
<dbReference type="PANTHER" id="PTHR38682">
    <property type="entry name" value="V-TYPE ATP SYNTHASE SUBUNIT C"/>
    <property type="match status" value="1"/>
</dbReference>
<reference evidence="4" key="1">
    <citation type="submission" date="2020-10" db="EMBL/GenBank/DDBJ databases">
        <authorList>
            <person name="Gilroy R."/>
        </authorList>
    </citation>
    <scope>NUCLEOTIDE SEQUENCE</scope>
    <source>
        <strain evidence="4">14700</strain>
    </source>
</reference>
<comment type="caution">
    <text evidence="4">The sequence shown here is derived from an EMBL/GenBank/DDBJ whole genome shotgun (WGS) entry which is preliminary data.</text>
</comment>
<dbReference type="Proteomes" id="UP000810292">
    <property type="component" value="Unassembled WGS sequence"/>
</dbReference>
<dbReference type="InterPro" id="IPR035067">
    <property type="entry name" value="V-type_ATPase_csu/dsu"/>
</dbReference>
<dbReference type="GO" id="GO:0046961">
    <property type="term" value="F:proton-transporting ATPase activity, rotational mechanism"/>
    <property type="evidence" value="ECO:0007669"/>
    <property type="project" value="InterPro"/>
</dbReference>
<dbReference type="Gene3D" id="1.20.1690.10">
    <property type="entry name" value="V-type ATP synthase subunit C domain"/>
    <property type="match status" value="2"/>
</dbReference>
<keyword evidence="3" id="KW-0406">Ion transport</keyword>
<dbReference type="EMBL" id="JADIMF010000132">
    <property type="protein sequence ID" value="MBO8469693.1"/>
    <property type="molecule type" value="Genomic_DNA"/>
</dbReference>
<sequence>MGRVSDYSFINAKLRARIGIMHDPQLVDSMIKAPSLTEAVAKLDGTRYQQLSEVYRATGDLQQVELALLESEIANYREVMGYLPQSSSSFVSVLLEKVEIDNIKNAIRLWYSANVMHHSISYRSAYIYKSLIVHPINYDAIINAGTYSDLAAAFHGTPYSGVLSAFTFDSLAASGLFPLEIALDHKWFSDLESAIGKLSGKDRQIAEAIYSVDVDLKNILMITRYSYSYHLDAEHLASVIIPMGYIAKEIERRKAALSDDPVAVIREIIAFRYPQIIEEIAHIRRTSDDLTTVEENNREIVRIEEYLGERRKKEYNRILTGDPFTIGVVLSYFFICSSEESVIRAVLSGKYYRWSEDKIRERLGL</sequence>
<reference evidence="4" key="2">
    <citation type="journal article" date="2021" name="PeerJ">
        <title>Extensive microbial diversity within the chicken gut microbiome revealed by metagenomics and culture.</title>
        <authorList>
            <person name="Gilroy R."/>
            <person name="Ravi A."/>
            <person name="Getino M."/>
            <person name="Pursley I."/>
            <person name="Horton D.L."/>
            <person name="Alikhan N.F."/>
            <person name="Baker D."/>
            <person name="Gharbi K."/>
            <person name="Hall N."/>
            <person name="Watson M."/>
            <person name="Adriaenssens E.M."/>
            <person name="Foster-Nyarko E."/>
            <person name="Jarju S."/>
            <person name="Secka A."/>
            <person name="Antonio M."/>
            <person name="Oren A."/>
            <person name="Chaudhuri R.R."/>
            <person name="La Ragione R."/>
            <person name="Hildebrand F."/>
            <person name="Pallen M.J."/>
        </authorList>
    </citation>
    <scope>NUCLEOTIDE SEQUENCE</scope>
    <source>
        <strain evidence="4">14700</strain>
    </source>
</reference>
<proteinExistence type="inferred from homology"/>
<evidence type="ECO:0000313" key="5">
    <source>
        <dbReference type="Proteomes" id="UP000810292"/>
    </source>
</evidence>
<dbReference type="SUPFAM" id="SSF103486">
    <property type="entry name" value="V-type ATP synthase subunit C"/>
    <property type="match status" value="1"/>
</dbReference>
<dbReference type="AlphaFoldDB" id="A0A9D9IDF5"/>
<evidence type="ECO:0000313" key="4">
    <source>
        <dbReference type="EMBL" id="MBO8469693.1"/>
    </source>
</evidence>
<dbReference type="Pfam" id="PF01992">
    <property type="entry name" value="vATP-synt_AC39"/>
    <property type="match status" value="1"/>
</dbReference>
<gene>
    <name evidence="4" type="ORF">IAA72_07905</name>
</gene>
<accession>A0A9D9IDF5</accession>
<keyword evidence="2" id="KW-0813">Transport</keyword>
<evidence type="ECO:0000256" key="1">
    <source>
        <dbReference type="ARBA" id="ARBA00006709"/>
    </source>
</evidence>
<protein>
    <submittedName>
        <fullName evidence="4">V-type ATPase subunit</fullName>
    </submittedName>
</protein>
<evidence type="ECO:0000256" key="2">
    <source>
        <dbReference type="ARBA" id="ARBA00022448"/>
    </source>
</evidence>
<evidence type="ECO:0000256" key="3">
    <source>
        <dbReference type="ARBA" id="ARBA00023065"/>
    </source>
</evidence>
<dbReference type="Gene3D" id="1.10.132.50">
    <property type="entry name" value="ATP synthase (C/AC39) subunit, domain 3"/>
    <property type="match status" value="1"/>
</dbReference>
<dbReference type="InterPro" id="IPR002843">
    <property type="entry name" value="ATPase_V0-cplx_csu/dsu"/>
</dbReference>
<dbReference type="InterPro" id="IPR036079">
    <property type="entry name" value="ATPase_csu/dsu_sf"/>
</dbReference>
<organism evidence="4 5">
    <name type="scientific">Candidatus Ornithospirochaeta stercoravium</name>
    <dbReference type="NCBI Taxonomy" id="2840897"/>
    <lineage>
        <taxon>Bacteria</taxon>
        <taxon>Pseudomonadati</taxon>
        <taxon>Spirochaetota</taxon>
        <taxon>Spirochaetia</taxon>
        <taxon>Spirochaetales</taxon>
        <taxon>Spirochaetaceae</taxon>
        <taxon>Spirochaetaceae incertae sedis</taxon>
        <taxon>Candidatus Ornithospirochaeta</taxon>
    </lineage>
</organism>
<dbReference type="PANTHER" id="PTHR38682:SF1">
    <property type="entry name" value="V-TYPE ATP SYNTHASE SUBUNIT C"/>
    <property type="match status" value="1"/>
</dbReference>
<name>A0A9D9IDF5_9SPIO</name>
<dbReference type="InterPro" id="IPR050873">
    <property type="entry name" value="V-ATPase_V0D/AC39_subunit"/>
</dbReference>